<dbReference type="Proteomes" id="UP000034913">
    <property type="component" value="Unassembled WGS sequence"/>
</dbReference>
<protein>
    <submittedName>
        <fullName evidence="1">Uncharacterized protein</fullName>
    </submittedName>
</protein>
<reference evidence="1 2" key="1">
    <citation type="journal article" date="2015" name="Nature">
        <title>rRNA introns, odd ribosomes, and small enigmatic genomes across a large radiation of phyla.</title>
        <authorList>
            <person name="Brown C.T."/>
            <person name="Hug L.A."/>
            <person name="Thomas B.C."/>
            <person name="Sharon I."/>
            <person name="Castelle C.J."/>
            <person name="Singh A."/>
            <person name="Wilkins M.J."/>
            <person name="Williams K.H."/>
            <person name="Banfield J.F."/>
        </authorList>
    </citation>
    <scope>NUCLEOTIDE SEQUENCE [LARGE SCALE GENOMIC DNA]</scope>
</reference>
<name>A0A0G1ZH06_UNCK3</name>
<gene>
    <name evidence="1" type="ORF">VF00_C0001G0127</name>
</gene>
<dbReference type="AlphaFoldDB" id="A0A0G1ZH06"/>
<evidence type="ECO:0000313" key="1">
    <source>
        <dbReference type="EMBL" id="KKW27192.1"/>
    </source>
</evidence>
<proteinExistence type="predicted"/>
<organism evidence="1 2">
    <name type="scientific">candidate division Kazan bacterium GW2011_GWB1_52_7</name>
    <dbReference type="NCBI Taxonomy" id="1620414"/>
    <lineage>
        <taxon>Bacteria</taxon>
        <taxon>Bacteria division Kazan-3B-28</taxon>
    </lineage>
</organism>
<comment type="caution">
    <text evidence="1">The sequence shown here is derived from an EMBL/GenBank/DDBJ whole genome shotgun (WGS) entry which is preliminary data.</text>
</comment>
<accession>A0A0G1ZH06</accession>
<sequence>MRQKSPLYGWGLALVAFAVFALFALFTGEAYGATVREVSASVSTSGVQALWTTDENYDAPEGAVVVKITGSVEPHSSWPEGTSSAGTVQDGGVVFPEWKLQGATTITVQGGWLQRFKTYRKKEFQWYDLKGVIALVDFATDGLPGSKHHTSSEDKQTSLELMGRERGIVVLTQDHWVLPFNVDAYGPPLQEGTFYLVVAPATPEEPTPPFEGDGLGTPPLVGWTPPDPFGDGRPVVAAYLTGRIQGGKLFSADQEVYLKPLRQEISSFWVSEGICNRSVNGDWDVNPASMTTNKALRITAGRYQLGYQPLSGEESLPIAIGIGISTRHALVVDPGDQAPLIYLNQEADDADITEWFVVTWRNGHWTWREVR</sequence>
<dbReference type="EMBL" id="LCRB01000001">
    <property type="protein sequence ID" value="KKW27192.1"/>
    <property type="molecule type" value="Genomic_DNA"/>
</dbReference>
<evidence type="ECO:0000313" key="2">
    <source>
        <dbReference type="Proteomes" id="UP000034913"/>
    </source>
</evidence>